<proteinExistence type="predicted"/>
<name>A0ABP8JJS5_9MICO</name>
<sequence>MADDFGLEEPVEGLGAGTVIRVALGSDRGNDPELLEAFGVANREVLGGFNRSSHHLYREVWDGSFTGMVAAGHGEAVGAVAGASRGRASGGSCGLLG</sequence>
<dbReference type="Proteomes" id="UP001500390">
    <property type="component" value="Unassembled WGS sequence"/>
</dbReference>
<accession>A0ABP8JJS5</accession>
<evidence type="ECO:0000313" key="1">
    <source>
        <dbReference type="EMBL" id="GAA4391900.1"/>
    </source>
</evidence>
<dbReference type="EMBL" id="BAABFX010000020">
    <property type="protein sequence ID" value="GAA4391900.1"/>
    <property type="molecule type" value="Genomic_DNA"/>
</dbReference>
<gene>
    <name evidence="1" type="ORF">GCM10023153_10350</name>
</gene>
<protein>
    <submittedName>
        <fullName evidence="1">Uncharacterized protein</fullName>
    </submittedName>
</protein>
<comment type="caution">
    <text evidence="1">The sequence shown here is derived from an EMBL/GenBank/DDBJ whole genome shotgun (WGS) entry which is preliminary data.</text>
</comment>
<reference evidence="2" key="1">
    <citation type="journal article" date="2019" name="Int. J. Syst. Evol. Microbiol.">
        <title>The Global Catalogue of Microorganisms (GCM) 10K type strain sequencing project: providing services to taxonomists for standard genome sequencing and annotation.</title>
        <authorList>
            <consortium name="The Broad Institute Genomics Platform"/>
            <consortium name="The Broad Institute Genome Sequencing Center for Infectious Disease"/>
            <person name="Wu L."/>
            <person name="Ma J."/>
        </authorList>
    </citation>
    <scope>NUCLEOTIDE SEQUENCE [LARGE SCALE GENOMIC DNA]</scope>
    <source>
        <strain evidence="2">JCM 17738</strain>
    </source>
</reference>
<keyword evidence="2" id="KW-1185">Reference proteome</keyword>
<organism evidence="1 2">
    <name type="scientific">Ornithinibacter aureus</name>
    <dbReference type="NCBI Taxonomy" id="622664"/>
    <lineage>
        <taxon>Bacteria</taxon>
        <taxon>Bacillati</taxon>
        <taxon>Actinomycetota</taxon>
        <taxon>Actinomycetes</taxon>
        <taxon>Micrococcales</taxon>
        <taxon>Intrasporangiaceae</taxon>
        <taxon>Ornithinibacter</taxon>
    </lineage>
</organism>
<evidence type="ECO:0000313" key="2">
    <source>
        <dbReference type="Proteomes" id="UP001500390"/>
    </source>
</evidence>